<dbReference type="EMBL" id="BIFQ01000001">
    <property type="protein sequence ID" value="GCE06903.1"/>
    <property type="molecule type" value="Genomic_DNA"/>
</dbReference>
<dbReference type="PANTHER" id="PTHR30036:SF1">
    <property type="entry name" value="D-XYLOSE-BINDING PERIPLASMIC PROTEIN"/>
    <property type="match status" value="1"/>
</dbReference>
<dbReference type="GO" id="GO:0030246">
    <property type="term" value="F:carbohydrate binding"/>
    <property type="evidence" value="ECO:0007669"/>
    <property type="project" value="TreeGrafter"/>
</dbReference>
<comment type="subcellular location">
    <subcellularLocation>
        <location evidence="1">Cell envelope</location>
    </subcellularLocation>
</comment>
<dbReference type="PROSITE" id="PS51257">
    <property type="entry name" value="PROKAR_LIPOPROTEIN"/>
    <property type="match status" value="1"/>
</dbReference>
<comment type="caution">
    <text evidence="4">The sequence shown here is derived from an EMBL/GenBank/DDBJ whole genome shotgun (WGS) entry which is preliminary data.</text>
</comment>
<dbReference type="AlphaFoldDB" id="A0A401ZJ83"/>
<sequence>MGRAVIKRSGQRTLVWYQLAAVLLFCGLLLTSCSLGDTAGTVNIPSGNGGKDCTRVGVFLPDRTTSDRWEHNDHPLLEAAITKAIPGVHFDYHNANGDSDAQMAQATTGMENGDCILVVAAHDSIAASSIVTLAKEHNIPVIAYDRLIQSPDLNYYISFDNIKVGVLQAQYIVSHYQQYRRGFHTNITMISGSQTDTNALMFSIGAHSVLDPMLAQHTLSIVNEVFTPDWSNATAQTEMEAALADQKDDIQVAYVANDGMATTAIQALDNAGLSGKVLVTGQDATVGGLRNILQGKQNMTVYKPIAKVALSVGDLVKALHDGKDVKNLTHGAITSTYNGGKIPSILDEPVSVDIHNISQTVIKDGYVSKKDLCAGLPAGTGNFC</sequence>
<dbReference type="PANTHER" id="PTHR30036">
    <property type="entry name" value="D-XYLOSE-BINDING PERIPLASMIC PROTEIN"/>
    <property type="match status" value="1"/>
</dbReference>
<protein>
    <submittedName>
        <fullName evidence="4">Sugar ABC transporter substrate-binding protein</fullName>
    </submittedName>
</protein>
<evidence type="ECO:0000313" key="4">
    <source>
        <dbReference type="EMBL" id="GCE06903.1"/>
    </source>
</evidence>
<dbReference type="RefSeq" id="WP_126597789.1">
    <property type="nucleotide sequence ID" value="NZ_BIFQ01000001.1"/>
</dbReference>
<dbReference type="Pfam" id="PF13407">
    <property type="entry name" value="Peripla_BP_4"/>
    <property type="match status" value="1"/>
</dbReference>
<dbReference type="InterPro" id="IPR025997">
    <property type="entry name" value="SBP_2_dom"/>
</dbReference>
<dbReference type="InterPro" id="IPR028082">
    <property type="entry name" value="Peripla_BP_I"/>
</dbReference>
<evidence type="ECO:0000256" key="2">
    <source>
        <dbReference type="ARBA" id="ARBA00022729"/>
    </source>
</evidence>
<dbReference type="SUPFAM" id="SSF53822">
    <property type="entry name" value="Periplasmic binding protein-like I"/>
    <property type="match status" value="1"/>
</dbReference>
<gene>
    <name evidence="4" type="ORF">KDAU_42320</name>
</gene>
<dbReference type="OrthoDB" id="9769193at2"/>
<evidence type="ECO:0000256" key="1">
    <source>
        <dbReference type="ARBA" id="ARBA00004196"/>
    </source>
</evidence>
<keyword evidence="5" id="KW-1185">Reference proteome</keyword>
<dbReference type="Gene3D" id="3.40.50.2300">
    <property type="match status" value="2"/>
</dbReference>
<organism evidence="4 5">
    <name type="scientific">Dictyobacter aurantiacus</name>
    <dbReference type="NCBI Taxonomy" id="1936993"/>
    <lineage>
        <taxon>Bacteria</taxon>
        <taxon>Bacillati</taxon>
        <taxon>Chloroflexota</taxon>
        <taxon>Ktedonobacteria</taxon>
        <taxon>Ktedonobacterales</taxon>
        <taxon>Dictyobacteraceae</taxon>
        <taxon>Dictyobacter</taxon>
    </lineage>
</organism>
<keyword evidence="2" id="KW-0732">Signal</keyword>
<dbReference type="Proteomes" id="UP000287224">
    <property type="component" value="Unassembled WGS sequence"/>
</dbReference>
<evidence type="ECO:0000259" key="3">
    <source>
        <dbReference type="Pfam" id="PF13407"/>
    </source>
</evidence>
<feature type="domain" description="Periplasmic binding protein" evidence="3">
    <location>
        <begin position="59"/>
        <end position="323"/>
    </location>
</feature>
<reference evidence="5" key="1">
    <citation type="submission" date="2018-12" db="EMBL/GenBank/DDBJ databases">
        <title>Tengunoibacter tsumagoiensis gen. nov., sp. nov., Dictyobacter kobayashii sp. nov., D. alpinus sp. nov., and D. joshuensis sp. nov. and description of Dictyobacteraceae fam. nov. within the order Ktedonobacterales isolated from Tengu-no-mugimeshi.</title>
        <authorList>
            <person name="Wang C.M."/>
            <person name="Zheng Y."/>
            <person name="Sakai Y."/>
            <person name="Toyoda A."/>
            <person name="Minakuchi Y."/>
            <person name="Abe K."/>
            <person name="Yokota A."/>
            <person name="Yabe S."/>
        </authorList>
    </citation>
    <scope>NUCLEOTIDE SEQUENCE [LARGE SCALE GENOMIC DNA]</scope>
    <source>
        <strain evidence="5">S-27</strain>
    </source>
</reference>
<evidence type="ECO:0000313" key="5">
    <source>
        <dbReference type="Proteomes" id="UP000287224"/>
    </source>
</evidence>
<name>A0A401ZJ83_9CHLR</name>
<proteinExistence type="predicted"/>
<accession>A0A401ZJ83</accession>
<dbReference type="InterPro" id="IPR050555">
    <property type="entry name" value="Bact_Solute-Bind_Prot2"/>
</dbReference>
<dbReference type="GO" id="GO:0030288">
    <property type="term" value="C:outer membrane-bounded periplasmic space"/>
    <property type="evidence" value="ECO:0007669"/>
    <property type="project" value="TreeGrafter"/>
</dbReference>